<sequence>MDFAPSERTQALTERLARFMREEVVPAEPVYASQLSGSPDHRQWRQPVVMEQLKAKAREAGLWNLFLPDLHDGPRLGNLDYAPLAEIMGHSFIAPEVFNCNAPDSGNMEVLHRYGSPAQRERWLEPLLRGEIRSGFAMTEPDVASSDATNMQATARVEGNEVVLDGRKWWTTGLGHPHCRFVIFMGLSDPQAEPHRRHSMVICPLDAPGVHIERMLPVFHDYDEPSGHGQVRFSQVRLPLDHVILGPGRGFEIAQGRLGPGRVHHCMRALGAAERALSLLCQRAQARVAFGQPLLQLGGNADIVANLRMAIEQARLLTLKTAWTLDAHGSKAALSLISQIKVVVPAVAQQAADAAIQIHGGAGLTDDVPLAQLYAYARVLRLADGPDEVHRAVVAKLEARAQLARGAGA</sequence>
<proteinExistence type="inferred from homology"/>
<evidence type="ECO:0000259" key="9">
    <source>
        <dbReference type="Pfam" id="PF02770"/>
    </source>
</evidence>
<evidence type="ECO:0000256" key="1">
    <source>
        <dbReference type="ARBA" id="ARBA00001974"/>
    </source>
</evidence>
<dbReference type="GO" id="GO:0050660">
    <property type="term" value="F:flavin adenine dinucleotide binding"/>
    <property type="evidence" value="ECO:0007669"/>
    <property type="project" value="InterPro"/>
</dbReference>
<evidence type="ECO:0000313" key="12">
    <source>
        <dbReference type="Proteomes" id="UP000291822"/>
    </source>
</evidence>
<dbReference type="PANTHER" id="PTHR48083:SF13">
    <property type="entry name" value="ACYL-COA DEHYDROGENASE FAMILY MEMBER 11"/>
    <property type="match status" value="1"/>
</dbReference>
<comment type="cofactor">
    <cofactor evidence="1 7">
        <name>FAD</name>
        <dbReference type="ChEBI" id="CHEBI:57692"/>
    </cofactor>
</comment>
<dbReference type="GO" id="GO:0003995">
    <property type="term" value="F:acyl-CoA dehydrogenase activity"/>
    <property type="evidence" value="ECO:0007669"/>
    <property type="project" value="TreeGrafter"/>
</dbReference>
<dbReference type="AlphaFoldDB" id="A0A4R0YIB3"/>
<dbReference type="SUPFAM" id="SSF47203">
    <property type="entry name" value="Acyl-CoA dehydrogenase C-terminal domain-like"/>
    <property type="match status" value="1"/>
</dbReference>
<evidence type="ECO:0000256" key="3">
    <source>
        <dbReference type="ARBA" id="ARBA00011738"/>
    </source>
</evidence>
<comment type="similarity">
    <text evidence="2 7">Belongs to the acyl-CoA dehydrogenase family.</text>
</comment>
<accession>A0A4R0YIB3</accession>
<dbReference type="Proteomes" id="UP000291822">
    <property type="component" value="Unassembled WGS sequence"/>
</dbReference>
<dbReference type="InterPro" id="IPR006091">
    <property type="entry name" value="Acyl-CoA_Oxase/DH_mid-dom"/>
</dbReference>
<evidence type="ECO:0000256" key="4">
    <source>
        <dbReference type="ARBA" id="ARBA00022630"/>
    </source>
</evidence>
<name>A0A4R0YIB3_9GAMM</name>
<protein>
    <submittedName>
        <fullName evidence="11">Acyl-CoA dehydrogenase</fullName>
    </submittedName>
</protein>
<dbReference type="RefSeq" id="WP_131411802.1">
    <property type="nucleotide sequence ID" value="NZ_SJTG01000005.1"/>
</dbReference>
<dbReference type="InterPro" id="IPR050741">
    <property type="entry name" value="Acyl-CoA_dehydrogenase"/>
</dbReference>
<dbReference type="SUPFAM" id="SSF56645">
    <property type="entry name" value="Acyl-CoA dehydrogenase NM domain-like"/>
    <property type="match status" value="1"/>
</dbReference>
<dbReference type="Gene3D" id="1.20.140.10">
    <property type="entry name" value="Butyryl-CoA Dehydrogenase, subunit A, domain 3"/>
    <property type="match status" value="1"/>
</dbReference>
<dbReference type="PANTHER" id="PTHR48083">
    <property type="entry name" value="MEDIUM-CHAIN SPECIFIC ACYL-COA DEHYDROGENASE, MITOCHONDRIAL-RELATED"/>
    <property type="match status" value="1"/>
</dbReference>
<evidence type="ECO:0000259" key="10">
    <source>
        <dbReference type="Pfam" id="PF02771"/>
    </source>
</evidence>
<dbReference type="GO" id="GO:0005737">
    <property type="term" value="C:cytoplasm"/>
    <property type="evidence" value="ECO:0007669"/>
    <property type="project" value="TreeGrafter"/>
</dbReference>
<dbReference type="InterPro" id="IPR046373">
    <property type="entry name" value="Acyl-CoA_Oxase/DH_mid-dom_sf"/>
</dbReference>
<dbReference type="EMBL" id="SJTG01000005">
    <property type="protein sequence ID" value="TCI06912.1"/>
    <property type="molecule type" value="Genomic_DNA"/>
</dbReference>
<dbReference type="GO" id="GO:0033539">
    <property type="term" value="P:fatty acid beta-oxidation using acyl-CoA dehydrogenase"/>
    <property type="evidence" value="ECO:0007669"/>
    <property type="project" value="TreeGrafter"/>
</dbReference>
<keyword evidence="12" id="KW-1185">Reference proteome</keyword>
<evidence type="ECO:0000313" key="11">
    <source>
        <dbReference type="EMBL" id="TCI06912.1"/>
    </source>
</evidence>
<gene>
    <name evidence="11" type="ORF">EZM97_30275</name>
</gene>
<organism evidence="11 12">
    <name type="scientific">Dyella soli</name>
    <dbReference type="NCBI Taxonomy" id="522319"/>
    <lineage>
        <taxon>Bacteria</taxon>
        <taxon>Pseudomonadati</taxon>
        <taxon>Pseudomonadota</taxon>
        <taxon>Gammaproteobacteria</taxon>
        <taxon>Lysobacterales</taxon>
        <taxon>Rhodanobacteraceae</taxon>
        <taxon>Dyella</taxon>
    </lineage>
</organism>
<evidence type="ECO:0000259" key="8">
    <source>
        <dbReference type="Pfam" id="PF00441"/>
    </source>
</evidence>
<dbReference type="InterPro" id="IPR036250">
    <property type="entry name" value="AcylCo_DH-like_C"/>
</dbReference>
<comment type="caution">
    <text evidence="11">The sequence shown here is derived from an EMBL/GenBank/DDBJ whole genome shotgun (WGS) entry which is preliminary data.</text>
</comment>
<dbReference type="Pfam" id="PF00441">
    <property type="entry name" value="Acyl-CoA_dh_1"/>
    <property type="match status" value="1"/>
</dbReference>
<dbReference type="InterPro" id="IPR013786">
    <property type="entry name" value="AcylCoA_DH/ox_N"/>
</dbReference>
<feature type="domain" description="Acyl-CoA dehydrogenase/oxidase C-terminal" evidence="8">
    <location>
        <begin position="248"/>
        <end position="396"/>
    </location>
</feature>
<evidence type="ECO:0000256" key="5">
    <source>
        <dbReference type="ARBA" id="ARBA00022827"/>
    </source>
</evidence>
<feature type="domain" description="Acyl-CoA dehydrogenase/oxidase N-terminal" evidence="10">
    <location>
        <begin position="7"/>
        <end position="131"/>
    </location>
</feature>
<comment type="subunit">
    <text evidence="3">Homodimer.</text>
</comment>
<dbReference type="InterPro" id="IPR009100">
    <property type="entry name" value="AcylCoA_DH/oxidase_NM_dom_sf"/>
</dbReference>
<dbReference type="InterPro" id="IPR009075">
    <property type="entry name" value="AcylCo_DH/oxidase_C"/>
</dbReference>
<dbReference type="Pfam" id="PF02771">
    <property type="entry name" value="Acyl-CoA_dh_N"/>
    <property type="match status" value="1"/>
</dbReference>
<dbReference type="Gene3D" id="1.10.540.10">
    <property type="entry name" value="Acyl-CoA dehydrogenase/oxidase, N-terminal domain"/>
    <property type="match status" value="1"/>
</dbReference>
<feature type="domain" description="Acyl-CoA oxidase/dehydrogenase middle" evidence="9">
    <location>
        <begin position="135"/>
        <end position="217"/>
    </location>
</feature>
<keyword evidence="4 7" id="KW-0285">Flavoprotein</keyword>
<dbReference type="Gene3D" id="2.40.110.10">
    <property type="entry name" value="Butyryl-CoA Dehydrogenase, subunit A, domain 2"/>
    <property type="match status" value="1"/>
</dbReference>
<dbReference type="Pfam" id="PF02770">
    <property type="entry name" value="Acyl-CoA_dh_M"/>
    <property type="match status" value="1"/>
</dbReference>
<evidence type="ECO:0000256" key="2">
    <source>
        <dbReference type="ARBA" id="ARBA00009347"/>
    </source>
</evidence>
<keyword evidence="5 7" id="KW-0274">FAD</keyword>
<reference evidence="11 12" key="1">
    <citation type="submission" date="2019-02" db="EMBL/GenBank/DDBJ databases">
        <title>Dyella amyloliquefaciens sp. nov., isolated from forest soil.</title>
        <authorList>
            <person name="Gao Z.-H."/>
            <person name="Qiu L.-H."/>
        </authorList>
    </citation>
    <scope>NUCLEOTIDE SEQUENCE [LARGE SCALE GENOMIC DNA]</scope>
    <source>
        <strain evidence="11 12">KACC 12747</strain>
    </source>
</reference>
<dbReference type="InterPro" id="IPR037069">
    <property type="entry name" value="AcylCoA_DH/ox_N_sf"/>
</dbReference>
<keyword evidence="6 7" id="KW-0560">Oxidoreductase</keyword>
<evidence type="ECO:0000256" key="7">
    <source>
        <dbReference type="RuleBase" id="RU362125"/>
    </source>
</evidence>
<evidence type="ECO:0000256" key="6">
    <source>
        <dbReference type="ARBA" id="ARBA00023002"/>
    </source>
</evidence>